<protein>
    <recommendedName>
        <fullName evidence="4">phosphoglycolate phosphatase</fullName>
        <ecNumber evidence="4">3.1.3.18</ecNumber>
    </recommendedName>
</protein>
<dbReference type="PROSITE" id="PS01228">
    <property type="entry name" value="COF_1"/>
    <property type="match status" value="1"/>
</dbReference>
<keyword evidence="6" id="KW-1185">Reference proteome</keyword>
<gene>
    <name evidence="5" type="ordered locus">Acid345_1784</name>
</gene>
<dbReference type="OrthoDB" id="9807630at2"/>
<dbReference type="InterPro" id="IPR036412">
    <property type="entry name" value="HAD-like_sf"/>
</dbReference>
<dbReference type="EMBL" id="CP000360">
    <property type="protein sequence ID" value="ABF40785.1"/>
    <property type="molecule type" value="Genomic_DNA"/>
</dbReference>
<comment type="catalytic activity">
    <reaction evidence="1">
        <text>2-phosphoglycolate + H2O = glycolate + phosphate</text>
        <dbReference type="Rhea" id="RHEA:14369"/>
        <dbReference type="ChEBI" id="CHEBI:15377"/>
        <dbReference type="ChEBI" id="CHEBI:29805"/>
        <dbReference type="ChEBI" id="CHEBI:43474"/>
        <dbReference type="ChEBI" id="CHEBI:58033"/>
        <dbReference type="EC" id="3.1.3.18"/>
    </reaction>
</comment>
<accession>Q1IQR5</accession>
<dbReference type="InterPro" id="IPR023198">
    <property type="entry name" value="PGP-like_dom2"/>
</dbReference>
<proteinExistence type="inferred from homology"/>
<evidence type="ECO:0000313" key="5">
    <source>
        <dbReference type="EMBL" id="ABF40785.1"/>
    </source>
</evidence>
<dbReference type="SUPFAM" id="SSF56784">
    <property type="entry name" value="HAD-like"/>
    <property type="match status" value="1"/>
</dbReference>
<dbReference type="SFLD" id="SFLDS00003">
    <property type="entry name" value="Haloacid_Dehalogenase"/>
    <property type="match status" value="1"/>
</dbReference>
<dbReference type="STRING" id="204669.Acid345_1784"/>
<dbReference type="GO" id="GO:0005829">
    <property type="term" value="C:cytosol"/>
    <property type="evidence" value="ECO:0007669"/>
    <property type="project" value="TreeGrafter"/>
</dbReference>
<dbReference type="PANTHER" id="PTHR43434">
    <property type="entry name" value="PHOSPHOGLYCOLATE PHOSPHATASE"/>
    <property type="match status" value="1"/>
</dbReference>
<dbReference type="Gene3D" id="1.10.150.240">
    <property type="entry name" value="Putative phosphatase, domain 2"/>
    <property type="match status" value="1"/>
</dbReference>
<dbReference type="RefSeq" id="WP_011522587.1">
    <property type="nucleotide sequence ID" value="NC_008009.1"/>
</dbReference>
<keyword evidence="5" id="KW-0378">Hydrolase</keyword>
<dbReference type="Proteomes" id="UP000002432">
    <property type="component" value="Chromosome"/>
</dbReference>
<evidence type="ECO:0000313" key="6">
    <source>
        <dbReference type="Proteomes" id="UP000002432"/>
    </source>
</evidence>
<organism evidence="5 6">
    <name type="scientific">Koribacter versatilis (strain Ellin345)</name>
    <dbReference type="NCBI Taxonomy" id="204669"/>
    <lineage>
        <taxon>Bacteria</taxon>
        <taxon>Pseudomonadati</taxon>
        <taxon>Acidobacteriota</taxon>
        <taxon>Terriglobia</taxon>
        <taxon>Terriglobales</taxon>
        <taxon>Candidatus Korobacteraceae</taxon>
        <taxon>Candidatus Korobacter</taxon>
    </lineage>
</organism>
<reference evidence="5 6" key="1">
    <citation type="journal article" date="2009" name="Appl. Environ. Microbiol.">
        <title>Three genomes from the phylum Acidobacteria provide insight into the lifestyles of these microorganisms in soils.</title>
        <authorList>
            <person name="Ward N.L."/>
            <person name="Challacombe J.F."/>
            <person name="Janssen P.H."/>
            <person name="Henrissat B."/>
            <person name="Coutinho P.M."/>
            <person name="Wu M."/>
            <person name="Xie G."/>
            <person name="Haft D.H."/>
            <person name="Sait M."/>
            <person name="Badger J."/>
            <person name="Barabote R.D."/>
            <person name="Bradley B."/>
            <person name="Brettin T.S."/>
            <person name="Brinkac L.M."/>
            <person name="Bruce D."/>
            <person name="Creasy T."/>
            <person name="Daugherty S.C."/>
            <person name="Davidsen T.M."/>
            <person name="DeBoy R.T."/>
            <person name="Detter J.C."/>
            <person name="Dodson R.J."/>
            <person name="Durkin A.S."/>
            <person name="Ganapathy A."/>
            <person name="Gwinn-Giglio M."/>
            <person name="Han C.S."/>
            <person name="Khouri H."/>
            <person name="Kiss H."/>
            <person name="Kothari S.P."/>
            <person name="Madupu R."/>
            <person name="Nelson K.E."/>
            <person name="Nelson W.C."/>
            <person name="Paulsen I."/>
            <person name="Penn K."/>
            <person name="Ren Q."/>
            <person name="Rosovitz M.J."/>
            <person name="Selengut J.D."/>
            <person name="Shrivastava S."/>
            <person name="Sullivan S.A."/>
            <person name="Tapia R."/>
            <person name="Thompson L.S."/>
            <person name="Watkins K.L."/>
            <person name="Yang Q."/>
            <person name="Yu C."/>
            <person name="Zafar N."/>
            <person name="Zhou L."/>
            <person name="Kuske C.R."/>
        </authorList>
    </citation>
    <scope>NUCLEOTIDE SEQUENCE [LARGE SCALE GENOMIC DNA]</scope>
    <source>
        <strain evidence="5 6">Ellin345</strain>
    </source>
</reference>
<dbReference type="HOGENOM" id="CLU_045011_19_1_0"/>
<dbReference type="GO" id="GO:0006281">
    <property type="term" value="P:DNA repair"/>
    <property type="evidence" value="ECO:0007669"/>
    <property type="project" value="TreeGrafter"/>
</dbReference>
<evidence type="ECO:0000256" key="2">
    <source>
        <dbReference type="ARBA" id="ARBA00004818"/>
    </source>
</evidence>
<sequence length="226" mass="24700">MIHTNRSIPVAQIKLVLWDLDGTLVNSELDLAHAINAMLRQFHRQELPVETIGTYIGDGAPMLVRRALGDPNDEGFVKEALEYFLLYYREHKLDNTYVYDGIIPALHAIGINGRKQAVLTNKPVRPSRDIVAGLGLSEFFAQVYGGNSFDTKKPDPLGAKALMHEFGCTPEETVMVGDSQIDSLTAHNAGMWSVGVTYGFAPEGFKHAPPDVLVDTPAELAQVLGG</sequence>
<evidence type="ECO:0000256" key="4">
    <source>
        <dbReference type="ARBA" id="ARBA00013078"/>
    </source>
</evidence>
<comment type="pathway">
    <text evidence="2">Organic acid metabolism; glycolate biosynthesis; glycolate from 2-phosphoglycolate: step 1/1.</text>
</comment>
<dbReference type="SFLD" id="SFLDG01129">
    <property type="entry name" value="C1.5:_HAD__Beta-PGM__Phosphata"/>
    <property type="match status" value="1"/>
</dbReference>
<dbReference type="InterPro" id="IPR050155">
    <property type="entry name" value="HAD-like_hydrolase_sf"/>
</dbReference>
<comment type="similarity">
    <text evidence="3">Belongs to the HAD-like hydrolase superfamily. CbbY/CbbZ/Gph/YieH family.</text>
</comment>
<dbReference type="Gene3D" id="3.40.50.1000">
    <property type="entry name" value="HAD superfamily/HAD-like"/>
    <property type="match status" value="1"/>
</dbReference>
<dbReference type="PANTHER" id="PTHR43434:SF1">
    <property type="entry name" value="PHOSPHOGLYCOLATE PHOSPHATASE"/>
    <property type="match status" value="1"/>
</dbReference>
<dbReference type="eggNOG" id="COG0546">
    <property type="taxonomic scope" value="Bacteria"/>
</dbReference>
<dbReference type="AlphaFoldDB" id="Q1IQR5"/>
<evidence type="ECO:0000256" key="1">
    <source>
        <dbReference type="ARBA" id="ARBA00000830"/>
    </source>
</evidence>
<evidence type="ECO:0000256" key="3">
    <source>
        <dbReference type="ARBA" id="ARBA00006171"/>
    </source>
</evidence>
<name>Q1IQR5_KORVE</name>
<dbReference type="GO" id="GO:0008967">
    <property type="term" value="F:phosphoglycolate phosphatase activity"/>
    <property type="evidence" value="ECO:0007669"/>
    <property type="project" value="UniProtKB-EC"/>
</dbReference>
<dbReference type="EC" id="3.1.3.18" evidence="4"/>
<dbReference type="EnsemblBacteria" id="ABF40785">
    <property type="protein sequence ID" value="ABF40785"/>
    <property type="gene ID" value="Acid345_1784"/>
</dbReference>
<dbReference type="InterPro" id="IPR023214">
    <property type="entry name" value="HAD_sf"/>
</dbReference>
<dbReference type="KEGG" id="aba:Acid345_1784"/>
<dbReference type="InterPro" id="IPR041492">
    <property type="entry name" value="HAD_2"/>
</dbReference>
<dbReference type="Pfam" id="PF13419">
    <property type="entry name" value="HAD_2"/>
    <property type="match status" value="1"/>
</dbReference>